<dbReference type="Pfam" id="PF22936">
    <property type="entry name" value="Pol_BBD"/>
    <property type="match status" value="1"/>
</dbReference>
<feature type="region of interest" description="Disordered" evidence="1">
    <location>
        <begin position="230"/>
        <end position="276"/>
    </location>
</feature>
<evidence type="ECO:0000313" key="4">
    <source>
        <dbReference type="Proteomes" id="UP000250266"/>
    </source>
</evidence>
<feature type="domain" description="Retrovirus-related Pol polyprotein from transposon TNT 1-94-like beta-barrel" evidence="2">
    <location>
        <begin position="14"/>
        <end position="94"/>
    </location>
</feature>
<sequence>MDSQSQHQPLCPDWVFSNNSNVHTAKDRGWFTTYTPIVSKVHSLYIGEEAKVVGIGTVNLRVKKAPGLSGKRSHSTLLLHNVLHVPSFVCNVIGITEDFKPVFSSSGLFDQQGRYIAFFDSRCNLPVIKLSGPPVGPVVGHSVMRKDSGVAWFINARWSDEERRRWETHQQWSEQTRPTSSAEIPYTQAEKAWLKEHYGDEYHFLVNYGLKICNEEDRVEGRAIVRALMKDSYDNDQDSEDGDEDKDEEDEDKKDEEDEDKEDEDKEDEDKEDENELMGHMTDYLFNEAELDFIDQGWKNSMNFMFAYGLKFYDDDDCEEAKQLVKDLMASN</sequence>
<dbReference type="OrthoDB" id="4232400at2759"/>
<organism evidence="3 4">
    <name type="scientific">Lepidopterella palustris CBS 459.81</name>
    <dbReference type="NCBI Taxonomy" id="1314670"/>
    <lineage>
        <taxon>Eukaryota</taxon>
        <taxon>Fungi</taxon>
        <taxon>Dikarya</taxon>
        <taxon>Ascomycota</taxon>
        <taxon>Pezizomycotina</taxon>
        <taxon>Dothideomycetes</taxon>
        <taxon>Pleosporomycetidae</taxon>
        <taxon>Mytilinidiales</taxon>
        <taxon>Argynnaceae</taxon>
        <taxon>Lepidopterella</taxon>
    </lineage>
</organism>
<dbReference type="PANTHER" id="PTHR40628">
    <property type="entry name" value="CHROMO DOMAIN-CONTAINING PROTEIN"/>
    <property type="match status" value="1"/>
</dbReference>
<evidence type="ECO:0000259" key="2">
    <source>
        <dbReference type="Pfam" id="PF22936"/>
    </source>
</evidence>
<feature type="compositionally biased region" description="Acidic residues" evidence="1">
    <location>
        <begin position="234"/>
        <end position="276"/>
    </location>
</feature>
<dbReference type="EMBL" id="KV744923">
    <property type="protein sequence ID" value="OCK81387.1"/>
    <property type="molecule type" value="Genomic_DNA"/>
</dbReference>
<evidence type="ECO:0000256" key="1">
    <source>
        <dbReference type="SAM" id="MobiDB-lite"/>
    </source>
</evidence>
<reference evidence="3 4" key="1">
    <citation type="journal article" date="2016" name="Nat. Commun.">
        <title>Ectomycorrhizal ecology is imprinted in the genome of the dominant symbiotic fungus Cenococcum geophilum.</title>
        <authorList>
            <consortium name="DOE Joint Genome Institute"/>
            <person name="Peter M."/>
            <person name="Kohler A."/>
            <person name="Ohm R.A."/>
            <person name="Kuo A."/>
            <person name="Krutzmann J."/>
            <person name="Morin E."/>
            <person name="Arend M."/>
            <person name="Barry K.W."/>
            <person name="Binder M."/>
            <person name="Choi C."/>
            <person name="Clum A."/>
            <person name="Copeland A."/>
            <person name="Grisel N."/>
            <person name="Haridas S."/>
            <person name="Kipfer T."/>
            <person name="LaButti K."/>
            <person name="Lindquist E."/>
            <person name="Lipzen A."/>
            <person name="Maire R."/>
            <person name="Meier B."/>
            <person name="Mihaltcheva S."/>
            <person name="Molinier V."/>
            <person name="Murat C."/>
            <person name="Poggeler S."/>
            <person name="Quandt C.A."/>
            <person name="Sperisen C."/>
            <person name="Tritt A."/>
            <person name="Tisserant E."/>
            <person name="Crous P.W."/>
            <person name="Henrissat B."/>
            <person name="Nehls U."/>
            <person name="Egli S."/>
            <person name="Spatafora J.W."/>
            <person name="Grigoriev I.V."/>
            <person name="Martin F.M."/>
        </authorList>
    </citation>
    <scope>NUCLEOTIDE SEQUENCE [LARGE SCALE GENOMIC DNA]</scope>
    <source>
        <strain evidence="3 4">CBS 459.81</strain>
    </source>
</reference>
<dbReference type="InterPro" id="IPR054722">
    <property type="entry name" value="PolX-like_BBD"/>
</dbReference>
<evidence type="ECO:0000313" key="3">
    <source>
        <dbReference type="EMBL" id="OCK81387.1"/>
    </source>
</evidence>
<dbReference type="AlphaFoldDB" id="A0A8E2ECE1"/>
<proteinExistence type="predicted"/>
<gene>
    <name evidence="3" type="ORF">K432DRAFT_434185</name>
</gene>
<dbReference type="Proteomes" id="UP000250266">
    <property type="component" value="Unassembled WGS sequence"/>
</dbReference>
<dbReference type="PANTHER" id="PTHR40628:SF1">
    <property type="entry name" value="CHROMO DOMAIN-CONTAINING PROTEIN"/>
    <property type="match status" value="1"/>
</dbReference>
<keyword evidence="4" id="KW-1185">Reference proteome</keyword>
<accession>A0A8E2ECE1</accession>
<protein>
    <recommendedName>
        <fullName evidence="2">Retrovirus-related Pol polyprotein from transposon TNT 1-94-like beta-barrel domain-containing protein</fullName>
    </recommendedName>
</protein>
<name>A0A8E2ECE1_9PEZI</name>